<keyword evidence="3" id="KW-0862">Zinc</keyword>
<keyword evidence="3" id="KW-0479">Metal-binding</keyword>
<feature type="binding site" evidence="3">
    <location>
        <position position="1173"/>
    </location>
    <ligand>
        <name>Zn(2+)</name>
        <dbReference type="ChEBI" id="CHEBI:29105"/>
    </ligand>
</feature>
<comment type="caution">
    <text evidence="1">The sequence shown here is derived from an EMBL/GenBank/DDBJ whole genome shotgun (WGS) entry which is preliminary data.</text>
</comment>
<dbReference type="PDB" id="8D49">
    <property type="method" value="EM"/>
    <property type="resolution" value="3.20 A"/>
    <property type="chains" value="A=1-1232"/>
</dbReference>
<feature type="binding site" evidence="3">
    <location>
        <position position="848"/>
    </location>
    <ligand>
        <name>Mg(2+)</name>
        <dbReference type="ChEBI" id="CHEBI:18420"/>
        <label>1</label>
    </ligand>
</feature>
<proteinExistence type="evidence at protein level"/>
<dbReference type="PDB" id="8D4B">
    <property type="method" value="EM"/>
    <property type="resolution" value="2.92 A"/>
    <property type="chains" value="A=1-1232"/>
</dbReference>
<evidence type="ECO:0007829" key="2">
    <source>
        <dbReference type="PDB" id="8D49"/>
    </source>
</evidence>
<sequence length="1232" mass="142960">MLHAFTNQYQLSKTLRFGATLKEDEKKCKSHEELKGFVDISYENMKSSATIAESLNENELVKKCERCYSEIVKFHNAWEKIYYRTDQIAVYKDFYRQLSRKARFDAGKQNSQLITLASLCGMYQGAKLSRYITNYWKDNITRQKSFLKDFSQQLHQYTRALEKSDKAHTKPNLINFNKTFMVLANLVNEIVIPLSNGAISFPNISKLEDGEESHLIEFALNDYSQLSELIGELKDAIATNGGYTPFAKVTLNHYTAEQKPHVFKNDIDAKIRELKLIGLVETLKGKSSEQIEEYFSNLDKFSTYNDRNQSVIVRTQCFKYKPIPFLVKHQLAKYISEPNGWDEDAVAKVLDAVGAIRSPAHDYANNQEGFDLNHYPIKVAFDYAWEQLANSLYTTVTFPQEMCEKYLNSIYGCEVSKEPVFKFYADLLYIRKNLAVLEHKNNLPSNQEEFICKINNTFENIVLPYKISQFETYKKDILAWINDGHDHKKYTDAKQQLGFIRGGLKGRIKAEEVSQKDKYGKIKSYYENPYTKLTNEFKQISSTYGKTFAELRDKFKEKNEITKITHFGIIIEDKNRDRYLLASELKHEQINHVSTILNKLDKSSEFITYQVKSLTSKTLIKLIKNHTTKKGAISPYADFHTSKTGFNKNEIEKNWDNYKREQVLVEYVKDCLTDSTMAKNQNWAEFGWNFEKCNSYEDIEHEIDQKSYLLQSDTISKQSIASLVEGGCLLLPIINQDITSKERKDKNQFSKDWNHIFEGSKEFRLHPEFAVSYRTPIEGYPVQKRYGRLQFVCAFNAHIVPQNGEFINLKKQIENFNDEDVQKRNVTEFNKKVNHALSDKEYVVIGIDRGLKQLATLCVLDKRGKILGDFEIYKKEFVRAEKRSESHWEHTQAETRHILDLSNLRVETTIEGKKVLVDQSLTLVKKNRDTPDEEATEENKQKIKLKQLSYIRKLQHKMQTNEQDVLDLINNEPSDEEFKKRIEGLISSFGEGQKYADLPINTMREMISDLQGVIARGNNQTEKNKIIELDAADNLKQGIVANMIGIVNYIFAKYSYKAYISLEDLSRAYGGAKSGYDGRYLPSTSQDEDVDFKEQQNQMLAGLGTYQFFEMQLLKKLQKIQSDNTVLRFVPAFRSADNYRNILRLEETKYKSKPFGVVHFIDPKFTSKKCPVCSKTNVYRDKDDILVCKECGFRSDSQLKERENNIHYIHNGDDNGAYHIALKSVENLIQMK</sequence>
<feature type="binding site" evidence="3">
    <location>
        <position position="848"/>
    </location>
    <ligand>
        <name>Mg(2+)</name>
        <dbReference type="ChEBI" id="CHEBI:18420"/>
        <label>2</label>
    </ligand>
</feature>
<dbReference type="EMBL" id="JQIT01000003">
    <property type="protein sequence ID" value="KIM12007.1"/>
    <property type="molecule type" value="Genomic_DNA"/>
</dbReference>
<reference evidence="1" key="1">
    <citation type="journal article" date="2014" name="Front. Microbiol.">
        <title>Metagenomic insights into S(0) precipitation in a terrestrial subsurface lithoautotrophic ecosystem.</title>
        <authorList>
            <person name="Hamilton T.L."/>
            <person name="Jones D.S."/>
            <person name="Schaperdoth I."/>
            <person name="Macalady J.L."/>
        </authorList>
    </citation>
    <scope>NUCLEOTIDE SEQUENCE</scope>
</reference>
<evidence type="ECO:0007829" key="3">
    <source>
        <dbReference type="PDB" id="8D4A"/>
    </source>
</evidence>
<gene>
    <name evidence="1" type="ORF">KU37_03970</name>
</gene>
<protein>
    <submittedName>
        <fullName evidence="1">Uncharacterized protein</fullName>
    </submittedName>
</protein>
<feature type="binding site" evidence="3">
    <location>
        <position position="1188"/>
    </location>
    <ligand>
        <name>Zn(2+)</name>
        <dbReference type="ChEBI" id="CHEBI:29105"/>
    </ligand>
</feature>
<feature type="binding site" evidence="3">
    <location>
        <position position="1213"/>
    </location>
    <ligand>
        <name>Mg(2+)</name>
        <dbReference type="ChEBI" id="CHEBI:18420"/>
        <label>2</label>
    </ligand>
</feature>
<dbReference type="PDB" id="8D4A">
    <property type="method" value="EM"/>
    <property type="resolution" value="2.74 A"/>
    <property type="chains" value="A=1-1232"/>
</dbReference>
<feature type="binding site" evidence="3">
    <location>
        <position position="1063"/>
    </location>
    <ligand>
        <name>Mg(2+)</name>
        <dbReference type="ChEBI" id="CHEBI:18420"/>
        <label>1</label>
    </ligand>
</feature>
<accession>A0ACD6B9W3</accession>
<accession>A0A0C2W1L1</accession>
<feature type="binding site" evidence="3">
    <location>
        <position position="1191"/>
    </location>
    <ligand>
        <name>Zn(2+)</name>
        <dbReference type="ChEBI" id="CHEBI:29105"/>
    </ligand>
</feature>
<evidence type="ECO:0000313" key="1">
    <source>
        <dbReference type="EMBL" id="KIM12007.1"/>
    </source>
</evidence>
<reference evidence="2 3" key="2">
    <citation type="journal article" date="2023" name="Nature">
        <title>RNA targeting unleashes indiscriminate nuclease activity of CRISPR-Cas12a2.</title>
        <authorList>
            <person name="Bravo J.P.K."/>
            <person name="Hallmark T."/>
            <person name="Naegle B."/>
            <person name="Beisel C.L."/>
            <person name="Jackson R.N."/>
            <person name="Taylor D.W."/>
        </authorList>
    </citation>
    <scope>STRUCTURE BY ELECTRON MICROSCOPY (2.74 ANGSTROMS) OF 1-1232 IN COMPLEX WITH MG(2+) AND ZN(2+)</scope>
</reference>
<name>A0ACD6B9W3_9BACT</name>
<organism evidence="1">
    <name type="scientific">Sulfuricurvum sp. PC08-66</name>
    <dbReference type="NCBI Taxonomy" id="1539066"/>
    <lineage>
        <taxon>Bacteria</taxon>
        <taxon>Pseudomonadati</taxon>
        <taxon>Campylobacterota</taxon>
        <taxon>Epsilonproteobacteria</taxon>
        <taxon>Campylobacterales</taxon>
        <taxon>Sulfurimonadaceae</taxon>
        <taxon>Sulfuricurvum</taxon>
    </lineage>
</organism>
<keyword evidence="2 3" id="KW-0002">3D-structure</keyword>